<proteinExistence type="predicted"/>
<evidence type="ECO:0000313" key="2">
    <source>
        <dbReference type="EMBL" id="OJH39728.1"/>
    </source>
</evidence>
<keyword evidence="3" id="KW-1185">Reference proteome</keyword>
<gene>
    <name evidence="2" type="ORF">BON30_16275</name>
</gene>
<evidence type="ECO:0000259" key="1">
    <source>
        <dbReference type="SMART" id="SM00860"/>
    </source>
</evidence>
<feature type="domain" description="Knr4/Smi1-like" evidence="1">
    <location>
        <begin position="21"/>
        <end position="144"/>
    </location>
</feature>
<dbReference type="InterPro" id="IPR037883">
    <property type="entry name" value="Knr4/Smi1-like_sf"/>
</dbReference>
<organism evidence="2 3">
    <name type="scientific">Cystobacter ferrugineus</name>
    <dbReference type="NCBI Taxonomy" id="83449"/>
    <lineage>
        <taxon>Bacteria</taxon>
        <taxon>Pseudomonadati</taxon>
        <taxon>Myxococcota</taxon>
        <taxon>Myxococcia</taxon>
        <taxon>Myxococcales</taxon>
        <taxon>Cystobacterineae</taxon>
        <taxon>Archangiaceae</taxon>
        <taxon>Cystobacter</taxon>
    </lineage>
</organism>
<sequence length="161" mass="18652">MATPMSRLLEEVSRGHFPYPPATPEEIEEFERRVGWRLDPDLRAFYLHCNGAELFKQRPGCPYRILPLSEIIRARVAIYDEDDDQWGPASVYALCYVQDGDYVVVEVGRQENGRYPLVDGWHEAWPDPKQCGQIASSFSEFLEEALRSKGRQYWLKRAAGR</sequence>
<dbReference type="Gene3D" id="3.40.1580.10">
    <property type="entry name" value="SMI1/KNR4-like"/>
    <property type="match status" value="1"/>
</dbReference>
<dbReference type="RefSeq" id="WP_071899890.1">
    <property type="nucleotide sequence ID" value="NZ_MPIN01000004.1"/>
</dbReference>
<reference evidence="3" key="1">
    <citation type="submission" date="2016-11" db="EMBL/GenBank/DDBJ databases">
        <authorList>
            <person name="Shukria A."/>
            <person name="Stevens D.C."/>
        </authorList>
    </citation>
    <scope>NUCLEOTIDE SEQUENCE [LARGE SCALE GENOMIC DNA]</scope>
    <source>
        <strain evidence="3">Cbfe23</strain>
    </source>
</reference>
<name>A0A1L9BBX4_9BACT</name>
<dbReference type="AlphaFoldDB" id="A0A1L9BBX4"/>
<comment type="caution">
    <text evidence="2">The sequence shown here is derived from an EMBL/GenBank/DDBJ whole genome shotgun (WGS) entry which is preliminary data.</text>
</comment>
<dbReference type="OrthoDB" id="5506482at2"/>
<dbReference type="EMBL" id="MPIN01000004">
    <property type="protein sequence ID" value="OJH39728.1"/>
    <property type="molecule type" value="Genomic_DNA"/>
</dbReference>
<dbReference type="SMART" id="SM00860">
    <property type="entry name" value="SMI1_KNR4"/>
    <property type="match status" value="1"/>
</dbReference>
<dbReference type="Pfam" id="PF09346">
    <property type="entry name" value="SMI1_KNR4"/>
    <property type="match status" value="1"/>
</dbReference>
<dbReference type="SUPFAM" id="SSF160631">
    <property type="entry name" value="SMI1/KNR4-like"/>
    <property type="match status" value="1"/>
</dbReference>
<dbReference type="InterPro" id="IPR018958">
    <property type="entry name" value="Knr4/Smi1-like_dom"/>
</dbReference>
<accession>A0A1L9BBX4</accession>
<dbReference type="Proteomes" id="UP000182229">
    <property type="component" value="Unassembled WGS sequence"/>
</dbReference>
<reference evidence="2 3" key="2">
    <citation type="submission" date="2016-12" db="EMBL/GenBank/DDBJ databases">
        <title>Draft Genome Sequence of Cystobacter ferrugineus Strain Cbfe23.</title>
        <authorList>
            <person name="Akbar S."/>
            <person name="Dowd S.E."/>
            <person name="Stevens D.C."/>
        </authorList>
    </citation>
    <scope>NUCLEOTIDE SEQUENCE [LARGE SCALE GENOMIC DNA]</scope>
    <source>
        <strain evidence="2 3">Cbfe23</strain>
    </source>
</reference>
<evidence type="ECO:0000313" key="3">
    <source>
        <dbReference type="Proteomes" id="UP000182229"/>
    </source>
</evidence>
<protein>
    <submittedName>
        <fullName evidence="2">SMI1/KNR4 family protein</fullName>
    </submittedName>
</protein>